<proteinExistence type="predicted"/>
<dbReference type="Proteomes" id="UP000295184">
    <property type="component" value="Unassembled WGS sequence"/>
</dbReference>
<organism evidence="5 6">
    <name type="scientific">Allofournierella massiliensis</name>
    <dbReference type="NCBI Taxonomy" id="1650663"/>
    <lineage>
        <taxon>Bacteria</taxon>
        <taxon>Bacillati</taxon>
        <taxon>Bacillota</taxon>
        <taxon>Clostridia</taxon>
        <taxon>Eubacteriales</taxon>
        <taxon>Oscillospiraceae</taxon>
        <taxon>Allofournierella</taxon>
    </lineage>
</organism>
<evidence type="ECO:0000313" key="5">
    <source>
        <dbReference type="EMBL" id="TCL56370.1"/>
    </source>
</evidence>
<dbReference type="OrthoDB" id="46236at2"/>
<dbReference type="PANTHER" id="PTHR44846">
    <property type="entry name" value="MANNOSYL-D-GLYCERATE TRANSPORT/METABOLISM SYSTEM REPRESSOR MNGR-RELATED"/>
    <property type="match status" value="1"/>
</dbReference>
<sequence>MEQQFRARPRDQATEQIECYILQNDLAPHSKLPSERDMCSMWQMNRTTLRSAIRRLIVEGKVYHRKGAGTFVAPPKLERTLQDVKSFTDQVLQNYRSMQTRPLDVRTAAAPRSMERKLGLAEQSPVFQLRRLRCINGQPVTIEANYLDPAICPGIEQYDFSNESFYNVLAHYGITVDHGHQTIGITYATEGESELLEVPVGAPLFYVSGISFDSQNRPIEVFKSVTRADKIRFSSILTTQPKEKVEQL</sequence>
<comment type="caution">
    <text evidence="5">The sequence shown here is derived from an EMBL/GenBank/DDBJ whole genome shotgun (WGS) entry which is preliminary data.</text>
</comment>
<gene>
    <name evidence="5" type="ORF">EDD77_11328</name>
</gene>
<dbReference type="SMART" id="SM00866">
    <property type="entry name" value="UTRA"/>
    <property type="match status" value="1"/>
</dbReference>
<dbReference type="EMBL" id="SLUM01000013">
    <property type="protein sequence ID" value="TCL56370.1"/>
    <property type="molecule type" value="Genomic_DNA"/>
</dbReference>
<dbReference type="InterPro" id="IPR000524">
    <property type="entry name" value="Tscrpt_reg_HTH_GntR"/>
</dbReference>
<dbReference type="GO" id="GO:0003700">
    <property type="term" value="F:DNA-binding transcription factor activity"/>
    <property type="evidence" value="ECO:0007669"/>
    <property type="project" value="InterPro"/>
</dbReference>
<dbReference type="Pfam" id="PF00392">
    <property type="entry name" value="GntR"/>
    <property type="match status" value="1"/>
</dbReference>
<dbReference type="InterPro" id="IPR036388">
    <property type="entry name" value="WH-like_DNA-bd_sf"/>
</dbReference>
<evidence type="ECO:0000259" key="4">
    <source>
        <dbReference type="PROSITE" id="PS50949"/>
    </source>
</evidence>
<evidence type="ECO:0000256" key="2">
    <source>
        <dbReference type="ARBA" id="ARBA00023125"/>
    </source>
</evidence>
<accession>A0A4R1QXV8</accession>
<dbReference type="STRING" id="1650663.GCA_001486665_02547"/>
<dbReference type="GO" id="GO:0045892">
    <property type="term" value="P:negative regulation of DNA-templated transcription"/>
    <property type="evidence" value="ECO:0007669"/>
    <property type="project" value="TreeGrafter"/>
</dbReference>
<keyword evidence="2" id="KW-0238">DNA-binding</keyword>
<reference evidence="5 6" key="1">
    <citation type="submission" date="2019-03" db="EMBL/GenBank/DDBJ databases">
        <title>Genomic Encyclopedia of Type Strains, Phase IV (KMG-IV): sequencing the most valuable type-strain genomes for metagenomic binning, comparative biology and taxonomic classification.</title>
        <authorList>
            <person name="Goeker M."/>
        </authorList>
    </citation>
    <scope>NUCLEOTIDE SEQUENCE [LARGE SCALE GENOMIC DNA]</scope>
    <source>
        <strain evidence="5 6">DSM 100451</strain>
    </source>
</reference>
<evidence type="ECO:0000256" key="1">
    <source>
        <dbReference type="ARBA" id="ARBA00023015"/>
    </source>
</evidence>
<evidence type="ECO:0000313" key="6">
    <source>
        <dbReference type="Proteomes" id="UP000295184"/>
    </source>
</evidence>
<dbReference type="AlphaFoldDB" id="A0A4R1QXV8"/>
<keyword evidence="3" id="KW-0804">Transcription</keyword>
<dbReference type="Gene3D" id="3.40.1410.10">
    <property type="entry name" value="Chorismate lyase-like"/>
    <property type="match status" value="1"/>
</dbReference>
<dbReference type="PANTHER" id="PTHR44846:SF1">
    <property type="entry name" value="MANNOSYL-D-GLYCERATE TRANSPORT_METABOLISM SYSTEM REPRESSOR MNGR-RELATED"/>
    <property type="match status" value="1"/>
</dbReference>
<protein>
    <submittedName>
        <fullName evidence="5">GntR family transcriptional regulator</fullName>
    </submittedName>
</protein>
<dbReference type="CDD" id="cd07377">
    <property type="entry name" value="WHTH_GntR"/>
    <property type="match status" value="1"/>
</dbReference>
<dbReference type="SMART" id="SM00345">
    <property type="entry name" value="HTH_GNTR"/>
    <property type="match status" value="1"/>
</dbReference>
<evidence type="ECO:0000256" key="3">
    <source>
        <dbReference type="ARBA" id="ARBA00023163"/>
    </source>
</evidence>
<dbReference type="PRINTS" id="PR00035">
    <property type="entry name" value="HTHGNTR"/>
</dbReference>
<dbReference type="InterPro" id="IPR011663">
    <property type="entry name" value="UTRA"/>
</dbReference>
<dbReference type="InterPro" id="IPR050679">
    <property type="entry name" value="Bact_HTH_transcr_reg"/>
</dbReference>
<dbReference type="PROSITE" id="PS50949">
    <property type="entry name" value="HTH_GNTR"/>
    <property type="match status" value="1"/>
</dbReference>
<feature type="domain" description="HTH gntR-type" evidence="4">
    <location>
        <begin position="7"/>
        <end position="75"/>
    </location>
</feature>
<dbReference type="InterPro" id="IPR036390">
    <property type="entry name" value="WH_DNA-bd_sf"/>
</dbReference>
<name>A0A4R1QXV8_9FIRM</name>
<dbReference type="SUPFAM" id="SSF46785">
    <property type="entry name" value="Winged helix' DNA-binding domain"/>
    <property type="match status" value="1"/>
</dbReference>
<dbReference type="Pfam" id="PF07702">
    <property type="entry name" value="UTRA"/>
    <property type="match status" value="1"/>
</dbReference>
<dbReference type="RefSeq" id="WP_058965535.1">
    <property type="nucleotide sequence ID" value="NZ_CABKVM010000018.1"/>
</dbReference>
<keyword evidence="1" id="KW-0805">Transcription regulation</keyword>
<dbReference type="SUPFAM" id="SSF64288">
    <property type="entry name" value="Chorismate lyase-like"/>
    <property type="match status" value="1"/>
</dbReference>
<dbReference type="Gene3D" id="1.10.10.10">
    <property type="entry name" value="Winged helix-like DNA-binding domain superfamily/Winged helix DNA-binding domain"/>
    <property type="match status" value="1"/>
</dbReference>
<dbReference type="GO" id="GO:0003677">
    <property type="term" value="F:DNA binding"/>
    <property type="evidence" value="ECO:0007669"/>
    <property type="project" value="UniProtKB-KW"/>
</dbReference>
<dbReference type="InterPro" id="IPR028978">
    <property type="entry name" value="Chorismate_lyase_/UTRA_dom_sf"/>
</dbReference>